<proteinExistence type="predicted"/>
<feature type="compositionally biased region" description="Polar residues" evidence="1">
    <location>
        <begin position="60"/>
        <end position="70"/>
    </location>
</feature>
<feature type="compositionally biased region" description="Basic and acidic residues" evidence="1">
    <location>
        <begin position="415"/>
        <end position="433"/>
    </location>
</feature>
<sequence length="459" mass="51658">MTEAVFCEQDDMFCSEQKCGETGTLVWNVEQQQEHRSQSQPMLREDGELSDEEERDPEQQLAQAGTQGSVRRTEGSGNAAARPLSCWEAAIEEGRKRVKEAEQRRTCDKDFEEKRLYMDVFQETEEEMFYATNSDVAPDTEENTRKPFIRQDSRGEWKSGIVQEINPTWQPPPTAILPPPPWAGIIPATPDLPANFRSMRAPANSKPEIIPEIPPPEPGQVLHHHAPEPLLATPADSPHPGMFQSIMAAHQWRMQQTRWFMHLQHVRQQSAALHMAQVFAPARQIAKGKNGPIPKSEHPLAAPAVESAAGPSFIMPPLVIPFESNAPSEVEQKGKEPEWKDPWERQLKRKKSGRTSRSSSPESLKSESSTRSTENTDKKPKKWKKRANNGNKGTKGAKIIQMMASRTQEPTGEVEEGKTHSKSTTKADVEGKLDSVAHRRKRILRQLCLIETAIKKKNT</sequence>
<feature type="region of interest" description="Disordered" evidence="1">
    <location>
        <begin position="30"/>
        <end position="82"/>
    </location>
</feature>
<name>A0A7R8W161_9CRUS</name>
<feature type="compositionally biased region" description="Basic and acidic residues" evidence="1">
    <location>
        <begin position="330"/>
        <end position="346"/>
    </location>
</feature>
<protein>
    <submittedName>
        <fullName evidence="2">Uncharacterized protein</fullName>
    </submittedName>
</protein>
<reference evidence="2" key="1">
    <citation type="submission" date="2020-11" db="EMBL/GenBank/DDBJ databases">
        <authorList>
            <person name="Tran Van P."/>
        </authorList>
    </citation>
    <scope>NUCLEOTIDE SEQUENCE</scope>
</reference>
<feature type="region of interest" description="Disordered" evidence="1">
    <location>
        <begin position="327"/>
        <end position="433"/>
    </location>
</feature>
<accession>A0A7R8W161</accession>
<dbReference type="AlphaFoldDB" id="A0A7R8W161"/>
<organism evidence="2">
    <name type="scientific">Cyprideis torosa</name>
    <dbReference type="NCBI Taxonomy" id="163714"/>
    <lineage>
        <taxon>Eukaryota</taxon>
        <taxon>Metazoa</taxon>
        <taxon>Ecdysozoa</taxon>
        <taxon>Arthropoda</taxon>
        <taxon>Crustacea</taxon>
        <taxon>Oligostraca</taxon>
        <taxon>Ostracoda</taxon>
        <taxon>Podocopa</taxon>
        <taxon>Podocopida</taxon>
        <taxon>Cytherocopina</taxon>
        <taxon>Cytheroidea</taxon>
        <taxon>Cytherideidae</taxon>
        <taxon>Cyprideis</taxon>
    </lineage>
</organism>
<evidence type="ECO:0000256" key="1">
    <source>
        <dbReference type="SAM" id="MobiDB-lite"/>
    </source>
</evidence>
<gene>
    <name evidence="2" type="ORF">CTOB1V02_LOCUS795</name>
</gene>
<evidence type="ECO:0000313" key="2">
    <source>
        <dbReference type="EMBL" id="CAD7222798.1"/>
    </source>
</evidence>
<feature type="compositionally biased region" description="Basic and acidic residues" evidence="1">
    <location>
        <begin position="32"/>
        <end position="47"/>
    </location>
</feature>
<feature type="compositionally biased region" description="Low complexity" evidence="1">
    <location>
        <begin position="355"/>
        <end position="373"/>
    </location>
</feature>
<dbReference type="EMBL" id="OB660105">
    <property type="protein sequence ID" value="CAD7222798.1"/>
    <property type="molecule type" value="Genomic_DNA"/>
</dbReference>